<keyword evidence="2" id="KW-1185">Reference proteome</keyword>
<accession>A0ABS8EXH2</accession>
<protein>
    <submittedName>
        <fullName evidence="1">PPC domain-containing protein</fullName>
    </submittedName>
</protein>
<sequence length="263" mass="29300">MKERKKGEHAMVRKLFMLMAAFVLILCMKTTTYAASTKTVNMESVGSGMYIHIGTMKRGKGTVYHRVKVKKKGILIVAGAAIAEDGTPYGMAVRLCDSKKRSLEPYKRSYVSTEEFIVYGVDPGTYYIEVKNQSYYSLSAGVKKVKDLGGDSKKTAYQIAHKKRVSGLVTAGEKAGSADWFKFKLAKNRKVKIELAAIGTDAFRFYLYGPGCRNGICMASLKNDAKDFQKKVALKKGTYYIKVVRASKKSNASGFYDVRWSMQ</sequence>
<comment type="caution">
    <text evidence="1">The sequence shown here is derived from an EMBL/GenBank/DDBJ whole genome shotgun (WGS) entry which is preliminary data.</text>
</comment>
<dbReference type="RefSeq" id="WP_248835792.1">
    <property type="nucleotide sequence ID" value="NZ_JAJEQE010000046.1"/>
</dbReference>
<evidence type="ECO:0000313" key="1">
    <source>
        <dbReference type="EMBL" id="MCC2149888.1"/>
    </source>
</evidence>
<reference evidence="1 2" key="1">
    <citation type="submission" date="2021-10" db="EMBL/GenBank/DDBJ databases">
        <title>Anaerobic single-cell dispensing facilitates the cultivation of human gut bacteria.</title>
        <authorList>
            <person name="Afrizal A."/>
        </authorList>
    </citation>
    <scope>NUCLEOTIDE SEQUENCE [LARGE SCALE GENOMIC DNA]</scope>
    <source>
        <strain evidence="1 2">CLA-AA-H246</strain>
    </source>
</reference>
<gene>
    <name evidence="1" type="ORF">LKD42_11600</name>
</gene>
<dbReference type="SUPFAM" id="SSF89260">
    <property type="entry name" value="Collagen-binding domain"/>
    <property type="match status" value="1"/>
</dbReference>
<proteinExistence type="predicted"/>
<dbReference type="Proteomes" id="UP001299235">
    <property type="component" value="Unassembled WGS sequence"/>
</dbReference>
<organism evidence="1 2">
    <name type="scientific">Hominisplanchenecus faecis</name>
    <dbReference type="NCBI Taxonomy" id="2885351"/>
    <lineage>
        <taxon>Bacteria</taxon>
        <taxon>Bacillati</taxon>
        <taxon>Bacillota</taxon>
        <taxon>Clostridia</taxon>
        <taxon>Lachnospirales</taxon>
        <taxon>Lachnospiraceae</taxon>
        <taxon>Hominisplanchenecus</taxon>
    </lineage>
</organism>
<dbReference type="EMBL" id="JAJEQE010000046">
    <property type="protein sequence ID" value="MCC2149888.1"/>
    <property type="molecule type" value="Genomic_DNA"/>
</dbReference>
<evidence type="ECO:0000313" key="2">
    <source>
        <dbReference type="Proteomes" id="UP001299235"/>
    </source>
</evidence>
<name>A0ABS8EXH2_9FIRM</name>
<dbReference type="Gene3D" id="2.60.120.380">
    <property type="match status" value="1"/>
</dbReference>